<sequence>MAENGSRWQLAFWVVTVICGVWLVGLSAGMINNDRLRATEDQRVEDKIEIKLDKIITIQTAQQIDMGKVLTRLGIYDERANSRTNQPGA</sequence>
<name>A0A6M3JIF4_9ZZZZ</name>
<keyword evidence="1" id="KW-1133">Transmembrane helix</keyword>
<keyword evidence="1" id="KW-0812">Transmembrane</keyword>
<gene>
    <name evidence="2" type="ORF">MM415A04515_0002</name>
</gene>
<reference evidence="2" key="1">
    <citation type="submission" date="2020-03" db="EMBL/GenBank/DDBJ databases">
        <title>The deep terrestrial virosphere.</title>
        <authorList>
            <person name="Holmfeldt K."/>
            <person name="Nilsson E."/>
            <person name="Simone D."/>
            <person name="Lopez-Fernandez M."/>
            <person name="Wu X."/>
            <person name="de Brujin I."/>
            <person name="Lundin D."/>
            <person name="Andersson A."/>
            <person name="Bertilsson S."/>
            <person name="Dopson M."/>
        </authorList>
    </citation>
    <scope>NUCLEOTIDE SEQUENCE</scope>
    <source>
        <strain evidence="2">MM415A04515</strain>
    </source>
</reference>
<dbReference type="AlphaFoldDB" id="A0A6M3JIF4"/>
<feature type="transmembrane region" description="Helical" evidence="1">
    <location>
        <begin position="12"/>
        <end position="31"/>
    </location>
</feature>
<organism evidence="2">
    <name type="scientific">viral metagenome</name>
    <dbReference type="NCBI Taxonomy" id="1070528"/>
    <lineage>
        <taxon>unclassified sequences</taxon>
        <taxon>metagenomes</taxon>
        <taxon>organismal metagenomes</taxon>
    </lineage>
</organism>
<proteinExistence type="predicted"/>
<accession>A0A6M3JIF4</accession>
<dbReference type="EMBL" id="MT141713">
    <property type="protein sequence ID" value="QJA69520.1"/>
    <property type="molecule type" value="Genomic_DNA"/>
</dbReference>
<keyword evidence="1" id="KW-0472">Membrane</keyword>
<evidence type="ECO:0000313" key="2">
    <source>
        <dbReference type="EMBL" id="QJA69520.1"/>
    </source>
</evidence>
<protein>
    <submittedName>
        <fullName evidence="2">Uncharacterized protein</fullName>
    </submittedName>
</protein>
<evidence type="ECO:0000256" key="1">
    <source>
        <dbReference type="SAM" id="Phobius"/>
    </source>
</evidence>